<keyword evidence="1" id="KW-0732">Signal</keyword>
<dbReference type="Proteomes" id="UP001215598">
    <property type="component" value="Unassembled WGS sequence"/>
</dbReference>
<sequence length="184" mass="20240">MSLVALYLHVASLTSSALSSPSPQVPQASKSRLFLDSKPLAQHGCFSKPRDSSTHLPCPPWCPGRFCLSPCLYPHLKPSLPSKSQEPQGLKFEDFALSMSSLNALQIWRRVSSSALQTPNFQVVFRERDSQTLQVHGVERYSRVNSGPLLTMRLSRRVSKSSTVFVKSSSLNLSSVCEASQCDG</sequence>
<reference evidence="2" key="1">
    <citation type="submission" date="2023-03" db="EMBL/GenBank/DDBJ databases">
        <title>Massive genome expansion in bonnet fungi (Mycena s.s.) driven by repeated elements and novel gene families across ecological guilds.</title>
        <authorList>
            <consortium name="Lawrence Berkeley National Laboratory"/>
            <person name="Harder C.B."/>
            <person name="Miyauchi S."/>
            <person name="Viragh M."/>
            <person name="Kuo A."/>
            <person name="Thoen E."/>
            <person name="Andreopoulos B."/>
            <person name="Lu D."/>
            <person name="Skrede I."/>
            <person name="Drula E."/>
            <person name="Henrissat B."/>
            <person name="Morin E."/>
            <person name="Kohler A."/>
            <person name="Barry K."/>
            <person name="LaButti K."/>
            <person name="Morin E."/>
            <person name="Salamov A."/>
            <person name="Lipzen A."/>
            <person name="Mereny Z."/>
            <person name="Hegedus B."/>
            <person name="Baldrian P."/>
            <person name="Stursova M."/>
            <person name="Weitz H."/>
            <person name="Taylor A."/>
            <person name="Grigoriev I.V."/>
            <person name="Nagy L.G."/>
            <person name="Martin F."/>
            <person name="Kauserud H."/>
        </authorList>
    </citation>
    <scope>NUCLEOTIDE SEQUENCE</scope>
    <source>
        <strain evidence="2">CBHHK182m</strain>
    </source>
</reference>
<feature type="signal peptide" evidence="1">
    <location>
        <begin position="1"/>
        <end position="19"/>
    </location>
</feature>
<dbReference type="AlphaFoldDB" id="A0AAD7IMM6"/>
<proteinExistence type="predicted"/>
<keyword evidence="3" id="KW-1185">Reference proteome</keyword>
<name>A0AAD7IMM6_9AGAR</name>
<evidence type="ECO:0000313" key="2">
    <source>
        <dbReference type="EMBL" id="KAJ7745333.1"/>
    </source>
</evidence>
<feature type="chain" id="PRO_5042233737" evidence="1">
    <location>
        <begin position="20"/>
        <end position="184"/>
    </location>
</feature>
<dbReference type="EMBL" id="JARKIB010000083">
    <property type="protein sequence ID" value="KAJ7745333.1"/>
    <property type="molecule type" value="Genomic_DNA"/>
</dbReference>
<organism evidence="2 3">
    <name type="scientific">Mycena metata</name>
    <dbReference type="NCBI Taxonomy" id="1033252"/>
    <lineage>
        <taxon>Eukaryota</taxon>
        <taxon>Fungi</taxon>
        <taxon>Dikarya</taxon>
        <taxon>Basidiomycota</taxon>
        <taxon>Agaricomycotina</taxon>
        <taxon>Agaricomycetes</taxon>
        <taxon>Agaricomycetidae</taxon>
        <taxon>Agaricales</taxon>
        <taxon>Marasmiineae</taxon>
        <taxon>Mycenaceae</taxon>
        <taxon>Mycena</taxon>
    </lineage>
</organism>
<comment type="caution">
    <text evidence="2">The sequence shown here is derived from an EMBL/GenBank/DDBJ whole genome shotgun (WGS) entry which is preliminary data.</text>
</comment>
<evidence type="ECO:0000256" key="1">
    <source>
        <dbReference type="SAM" id="SignalP"/>
    </source>
</evidence>
<gene>
    <name evidence="2" type="ORF">B0H16DRAFT_977244</name>
</gene>
<evidence type="ECO:0000313" key="3">
    <source>
        <dbReference type="Proteomes" id="UP001215598"/>
    </source>
</evidence>
<accession>A0AAD7IMM6</accession>
<protein>
    <submittedName>
        <fullName evidence="2">Uncharacterized protein</fullName>
    </submittedName>
</protein>